<gene>
    <name evidence="4" type="ORF">LSH36_456g04013</name>
</gene>
<keyword evidence="5" id="KW-1185">Reference proteome</keyword>
<dbReference type="Proteomes" id="UP001208570">
    <property type="component" value="Unassembled WGS sequence"/>
</dbReference>
<sequence>MSRLLTTCLWALTVLLVTATGGHGDEIIDCDTESDIVFLVDSSASIRDSNPLDDSFDNWQLIKDFIISITMRLPVEDKIRVGVLKFSNEVDTADIIKLGDYSSRADLGDKIKTLTYLGQGTNTSGAIWYMNEKDGGMFKGDRDRPLVPNYGILITDGLSNKDQDKTLPYAQIARRSHNTKIFTIGLTQYANTDELQEIASDPVSYYSYISEDFQNLNVLLDSILTKMCPEAPPPEGPCLDKRADVTFLLDSSGSIQTDGWKNLKEFVLDIINNLDLSDDKTRVAVIRYSKEDIGILISDGKSTEDVNETSIIARKLKSDGVAMFTIGLTDEINEAELINIASRPLSVYYLNTSLVSSVSILTSRVIWGVCIDQCGPDSTDPSCMRNISAYRCMNGEKPKWHKYPNHILLGHNFDRLENVITAQECQKLCYRDKKCRSIDYVRNFKQCAVSYIYKDQAKDSFVKELAADYYELICESSFSTTVHSTAPTEFPASGSPGLRKSTWRYIIFILLFSVIVYNEE</sequence>
<dbReference type="PROSITE" id="PS50234">
    <property type="entry name" value="VWFA"/>
    <property type="match status" value="3"/>
</dbReference>
<dbReference type="SMART" id="SM00473">
    <property type="entry name" value="PAN_AP"/>
    <property type="match status" value="1"/>
</dbReference>
<dbReference type="Pfam" id="PF00024">
    <property type="entry name" value="PAN_1"/>
    <property type="match status" value="1"/>
</dbReference>
<dbReference type="Gene3D" id="3.40.50.410">
    <property type="entry name" value="von Willebrand factor, type A domain"/>
    <property type="match status" value="3"/>
</dbReference>
<protein>
    <recommendedName>
        <fullName evidence="6">VWFA domain-containing protein</fullName>
    </recommendedName>
</protein>
<dbReference type="PANTHER" id="PTHR24020:SF84">
    <property type="entry name" value="VWFA DOMAIN-CONTAINING PROTEIN"/>
    <property type="match status" value="1"/>
</dbReference>
<dbReference type="EMBL" id="JAODUP010000455">
    <property type="protein sequence ID" value="KAK2149374.1"/>
    <property type="molecule type" value="Genomic_DNA"/>
</dbReference>
<feature type="signal peptide" evidence="1">
    <location>
        <begin position="1"/>
        <end position="24"/>
    </location>
</feature>
<dbReference type="SUPFAM" id="SSF57414">
    <property type="entry name" value="Hairpin loop containing domain-like"/>
    <property type="match status" value="1"/>
</dbReference>
<dbReference type="AlphaFoldDB" id="A0AAD9JA85"/>
<feature type="domain" description="VWFA" evidence="2">
    <location>
        <begin position="295"/>
        <end position="365"/>
    </location>
</feature>
<dbReference type="PRINTS" id="PR00453">
    <property type="entry name" value="VWFADOMAIN"/>
</dbReference>
<evidence type="ECO:0008006" key="6">
    <source>
        <dbReference type="Google" id="ProtNLM"/>
    </source>
</evidence>
<dbReference type="SMART" id="SM00327">
    <property type="entry name" value="VWA"/>
    <property type="match status" value="2"/>
</dbReference>
<reference evidence="4" key="1">
    <citation type="journal article" date="2023" name="Mol. Biol. Evol.">
        <title>Third-Generation Sequencing Reveals the Adaptive Role of the Epigenome in Three Deep-Sea Polychaetes.</title>
        <authorList>
            <person name="Perez M."/>
            <person name="Aroh O."/>
            <person name="Sun Y."/>
            <person name="Lan Y."/>
            <person name="Juniper S.K."/>
            <person name="Young C.R."/>
            <person name="Angers B."/>
            <person name="Qian P.Y."/>
        </authorList>
    </citation>
    <scope>NUCLEOTIDE SEQUENCE</scope>
    <source>
        <strain evidence="4">P08H-3</strain>
    </source>
</reference>
<dbReference type="SUPFAM" id="SSF53300">
    <property type="entry name" value="vWA-like"/>
    <property type="match status" value="2"/>
</dbReference>
<feature type="domain" description="Apple" evidence="3">
    <location>
        <begin position="392"/>
        <end position="474"/>
    </location>
</feature>
<feature type="chain" id="PRO_5042142678" description="VWFA domain-containing protein" evidence="1">
    <location>
        <begin position="25"/>
        <end position="520"/>
    </location>
</feature>
<dbReference type="InterPro" id="IPR002035">
    <property type="entry name" value="VWF_A"/>
</dbReference>
<organism evidence="4 5">
    <name type="scientific">Paralvinella palmiformis</name>
    <dbReference type="NCBI Taxonomy" id="53620"/>
    <lineage>
        <taxon>Eukaryota</taxon>
        <taxon>Metazoa</taxon>
        <taxon>Spiralia</taxon>
        <taxon>Lophotrochozoa</taxon>
        <taxon>Annelida</taxon>
        <taxon>Polychaeta</taxon>
        <taxon>Sedentaria</taxon>
        <taxon>Canalipalpata</taxon>
        <taxon>Terebellida</taxon>
        <taxon>Terebelliformia</taxon>
        <taxon>Alvinellidae</taxon>
        <taxon>Paralvinella</taxon>
    </lineage>
</organism>
<dbReference type="CDD" id="cd01450">
    <property type="entry name" value="vWFA_subfamily_ECM"/>
    <property type="match status" value="1"/>
</dbReference>
<proteinExistence type="predicted"/>
<evidence type="ECO:0000313" key="4">
    <source>
        <dbReference type="EMBL" id="KAK2149374.1"/>
    </source>
</evidence>
<evidence type="ECO:0000256" key="1">
    <source>
        <dbReference type="SAM" id="SignalP"/>
    </source>
</evidence>
<dbReference type="InterPro" id="IPR036465">
    <property type="entry name" value="vWFA_dom_sf"/>
</dbReference>
<name>A0AAD9JA85_9ANNE</name>
<evidence type="ECO:0000313" key="5">
    <source>
        <dbReference type="Proteomes" id="UP001208570"/>
    </source>
</evidence>
<keyword evidence="1" id="KW-0732">Signal</keyword>
<feature type="domain" description="VWFA" evidence="2">
    <location>
        <begin position="244"/>
        <end position="291"/>
    </location>
</feature>
<dbReference type="Gene3D" id="3.50.4.10">
    <property type="entry name" value="Hepatocyte Growth Factor"/>
    <property type="match status" value="1"/>
</dbReference>
<comment type="caution">
    <text evidence="4">The sequence shown here is derived from an EMBL/GenBank/DDBJ whole genome shotgun (WGS) entry which is preliminary data.</text>
</comment>
<dbReference type="PROSITE" id="PS50948">
    <property type="entry name" value="PAN"/>
    <property type="match status" value="1"/>
</dbReference>
<dbReference type="PANTHER" id="PTHR24020">
    <property type="entry name" value="COLLAGEN ALPHA"/>
    <property type="match status" value="1"/>
</dbReference>
<evidence type="ECO:0000259" key="2">
    <source>
        <dbReference type="PROSITE" id="PS50234"/>
    </source>
</evidence>
<accession>A0AAD9JA85</accession>
<dbReference type="CDD" id="cd01099">
    <property type="entry name" value="PAN_AP_HGF"/>
    <property type="match status" value="1"/>
</dbReference>
<evidence type="ECO:0000259" key="3">
    <source>
        <dbReference type="PROSITE" id="PS50948"/>
    </source>
</evidence>
<feature type="domain" description="VWFA" evidence="2">
    <location>
        <begin position="35"/>
        <end position="223"/>
    </location>
</feature>
<dbReference type="InterPro" id="IPR050525">
    <property type="entry name" value="ECM_Assembly_Org"/>
</dbReference>
<dbReference type="InterPro" id="IPR003609">
    <property type="entry name" value="Pan_app"/>
</dbReference>
<dbReference type="Pfam" id="PF00092">
    <property type="entry name" value="VWA"/>
    <property type="match status" value="3"/>
</dbReference>